<dbReference type="GO" id="GO:0070005">
    <property type="term" value="F:cysteine-type aminopeptidase activity"/>
    <property type="evidence" value="ECO:0007669"/>
    <property type="project" value="InterPro"/>
</dbReference>
<dbReference type="PANTHER" id="PTHR10363:SF2">
    <property type="entry name" value="BLEOMYCIN HYDROLASE"/>
    <property type="match status" value="1"/>
</dbReference>
<evidence type="ECO:0000256" key="4">
    <source>
        <dbReference type="ARBA" id="ARBA00022807"/>
    </source>
</evidence>
<name>A0A9W6B1Q9_9LACO</name>
<evidence type="ECO:0000256" key="5">
    <source>
        <dbReference type="PIRNR" id="PIRNR005700"/>
    </source>
</evidence>
<dbReference type="GO" id="GO:0009636">
    <property type="term" value="P:response to toxic substance"/>
    <property type="evidence" value="ECO:0007669"/>
    <property type="project" value="TreeGrafter"/>
</dbReference>
<dbReference type="PROSITE" id="PS00139">
    <property type="entry name" value="THIOL_PROTEASE_CYS"/>
    <property type="match status" value="1"/>
</dbReference>
<keyword evidence="2 5" id="KW-0645">Protease</keyword>
<gene>
    <name evidence="7" type="primary">pepC1</name>
    <name evidence="7" type="ORF">WR164_11650</name>
</gene>
<feature type="active site" evidence="6">
    <location>
        <position position="70"/>
    </location>
</feature>
<comment type="similarity">
    <text evidence="5">Belongs to the peptidase C1 family.</text>
</comment>
<protein>
    <recommendedName>
        <fullName evidence="5">Aminopeptidase</fullName>
    </recommendedName>
</protein>
<dbReference type="PIRSF" id="PIRSF005700">
    <property type="entry name" value="PepC"/>
    <property type="match status" value="1"/>
</dbReference>
<keyword evidence="4 5" id="KW-0788">Thiol protease</keyword>
<dbReference type="PANTHER" id="PTHR10363">
    <property type="entry name" value="BLEOMYCIN HYDROLASE"/>
    <property type="match status" value="1"/>
</dbReference>
<evidence type="ECO:0000256" key="6">
    <source>
        <dbReference type="PIRSR" id="PIRSR005700-1"/>
    </source>
</evidence>
<feature type="active site" evidence="6">
    <location>
        <position position="386"/>
    </location>
</feature>
<dbReference type="InterPro" id="IPR038765">
    <property type="entry name" value="Papain-like_cys_pep_sf"/>
</dbReference>
<evidence type="ECO:0000256" key="3">
    <source>
        <dbReference type="ARBA" id="ARBA00022801"/>
    </source>
</evidence>
<dbReference type="GO" id="GO:0005737">
    <property type="term" value="C:cytoplasm"/>
    <property type="evidence" value="ECO:0007669"/>
    <property type="project" value="UniProtKB-SubCell"/>
</dbReference>
<dbReference type="GO" id="GO:0006508">
    <property type="term" value="P:proteolysis"/>
    <property type="evidence" value="ECO:0007669"/>
    <property type="project" value="UniProtKB-KW"/>
</dbReference>
<accession>A0A9W6B1Q9</accession>
<dbReference type="RefSeq" id="WP_286136645.1">
    <property type="nucleotide sequence ID" value="NZ_BRPL01000002.1"/>
</dbReference>
<sequence>MTKDISMDQLKKFQNDYENRKDSSVLERAVSHNGILETSADYKSDANMDPVFSIELDTGDVSNQKRSGRCWLFAALNTMRHHMANTLNLKGNWELSQNYVTFWDKLEKSNYFLENVLKTANKPTDSRKVSWLMNSPQGDGGQWDMLCALIEKYGIVPKSVMPETHSSNNSAGLDNALNLKLRHSASVLRQLVAKKATSDKISKTKTKMLNDIYRMLAYSFGKPVQKFNFEYRDKDGNYHIDQGITPKEFFKKYVNVNLEDYVSLINSPTEDKPFNKTYTIDMLGNVAGGRQIKHLNLTMDQFQELTIKQLKNGESVWFGSDVAQSSDRQKGIMDTKQYDRSALFDTDLSMSKAERLNYKESAMDHAMVITGVDIVDGQPTKWKVENSWGKKVGNKGYFVMSNDWFRTFVYQVVINKKYMSDNLKKLQAQKPIVLKPWDPMGTLA</sequence>
<evidence type="ECO:0000256" key="2">
    <source>
        <dbReference type="ARBA" id="ARBA00022670"/>
    </source>
</evidence>
<organism evidence="7 8">
    <name type="scientific">Philodulcilactobacillus myokoensis</name>
    <dbReference type="NCBI Taxonomy" id="2929573"/>
    <lineage>
        <taxon>Bacteria</taxon>
        <taxon>Bacillati</taxon>
        <taxon>Bacillota</taxon>
        <taxon>Bacilli</taxon>
        <taxon>Lactobacillales</taxon>
        <taxon>Lactobacillaceae</taxon>
        <taxon>Philodulcilactobacillus</taxon>
    </lineage>
</organism>
<dbReference type="InterPro" id="IPR004134">
    <property type="entry name" value="Peptidase_C1B"/>
</dbReference>
<keyword evidence="3 5" id="KW-0378">Hydrolase</keyword>
<dbReference type="EMBL" id="BRPL01000002">
    <property type="protein sequence ID" value="GLB47186.1"/>
    <property type="molecule type" value="Genomic_DNA"/>
</dbReference>
<dbReference type="AlphaFoldDB" id="A0A9W6B1Q9"/>
<dbReference type="SUPFAM" id="SSF54001">
    <property type="entry name" value="Cysteine proteinases"/>
    <property type="match status" value="1"/>
</dbReference>
<feature type="active site" evidence="6">
    <location>
        <position position="365"/>
    </location>
</feature>
<dbReference type="InterPro" id="IPR025660">
    <property type="entry name" value="Pept_his_AS"/>
</dbReference>
<dbReference type="CDD" id="cd00585">
    <property type="entry name" value="Peptidase_C1B"/>
    <property type="match status" value="1"/>
</dbReference>
<reference evidence="7" key="1">
    <citation type="submission" date="2022-07" db="EMBL/GenBank/DDBJ databases">
        <authorList>
            <person name="Kouya T."/>
            <person name="Ishiyama Y."/>
        </authorList>
    </citation>
    <scope>NUCLEOTIDE SEQUENCE</scope>
    <source>
        <strain evidence="7">WR16-4</strain>
    </source>
</reference>
<dbReference type="Pfam" id="PF03051">
    <property type="entry name" value="Peptidase_C1_2"/>
    <property type="match status" value="1"/>
</dbReference>
<dbReference type="InterPro" id="IPR000169">
    <property type="entry name" value="Pept_cys_AS"/>
</dbReference>
<dbReference type="Proteomes" id="UP001144204">
    <property type="component" value="Unassembled WGS sequence"/>
</dbReference>
<comment type="caution">
    <text evidence="7">The sequence shown here is derived from an EMBL/GenBank/DDBJ whole genome shotgun (WGS) entry which is preliminary data.</text>
</comment>
<comment type="subcellular location">
    <subcellularLocation>
        <location evidence="1">Cytoplasm</location>
    </subcellularLocation>
</comment>
<dbReference type="PROSITE" id="PS00639">
    <property type="entry name" value="THIOL_PROTEASE_HIS"/>
    <property type="match status" value="1"/>
</dbReference>
<keyword evidence="5 7" id="KW-0031">Aminopeptidase</keyword>
<evidence type="ECO:0000313" key="8">
    <source>
        <dbReference type="Proteomes" id="UP001144204"/>
    </source>
</evidence>
<dbReference type="GO" id="GO:0043418">
    <property type="term" value="P:homocysteine catabolic process"/>
    <property type="evidence" value="ECO:0007669"/>
    <property type="project" value="TreeGrafter"/>
</dbReference>
<keyword evidence="8" id="KW-1185">Reference proteome</keyword>
<dbReference type="Gene3D" id="3.90.70.10">
    <property type="entry name" value="Cysteine proteinases"/>
    <property type="match status" value="1"/>
</dbReference>
<evidence type="ECO:0000313" key="7">
    <source>
        <dbReference type="EMBL" id="GLB47186.1"/>
    </source>
</evidence>
<reference evidence="7" key="2">
    <citation type="journal article" date="2023" name="PLoS ONE">
        <title>Philodulcilactobacillus myokoensis gen. nov., sp. nov., a fructophilic, acidophilic, and agar-phobic lactic acid bacterium isolated from fermented vegetable extracts.</title>
        <authorList>
            <person name="Kouya T."/>
            <person name="Ishiyama Y."/>
            <person name="Ohashi S."/>
            <person name="Kumakubo R."/>
            <person name="Yamazaki T."/>
            <person name="Otaki T."/>
        </authorList>
    </citation>
    <scope>NUCLEOTIDE SEQUENCE</scope>
    <source>
        <strain evidence="7">WR16-4</strain>
    </source>
</reference>
<proteinExistence type="inferred from homology"/>
<evidence type="ECO:0000256" key="1">
    <source>
        <dbReference type="ARBA" id="ARBA00004496"/>
    </source>
</evidence>